<sequence>MRSRGSIFFVSEDRDRGFEAVSKTASHFQVAPLVASPCYPNSVVWSEENLVAIATGHLVTILNPAQLNGPRGLITISSSPPFDIGVVEREELLTGCILPTCLSRDVRSYVRSIAWSQQGMAPNGGCLLAVCTTDSRVKLYRAPYCDFRSEWVEVLDISEMLYNYFVCNEFGDFELGSAGISP</sequence>
<dbReference type="InterPro" id="IPR024761">
    <property type="entry name" value="TFIIIC_delta_N"/>
</dbReference>
<dbReference type="Pfam" id="PF12657">
    <property type="entry name" value="TFIIIC_delta"/>
    <property type="match status" value="1"/>
</dbReference>
<dbReference type="InterPro" id="IPR011044">
    <property type="entry name" value="Quino_amine_DH_bsu"/>
</dbReference>
<dbReference type="InterPro" id="IPR015943">
    <property type="entry name" value="WD40/YVTN_repeat-like_dom_sf"/>
</dbReference>
<dbReference type="GO" id="GO:0006384">
    <property type="term" value="P:transcription initiation at RNA polymerase III promoter"/>
    <property type="evidence" value="ECO:0007669"/>
    <property type="project" value="InterPro"/>
</dbReference>
<dbReference type="EMBL" id="JAHRHJ020000008">
    <property type="protein sequence ID" value="KAH9306791.1"/>
    <property type="molecule type" value="Genomic_DNA"/>
</dbReference>
<dbReference type="Gene3D" id="2.130.10.10">
    <property type="entry name" value="YVTN repeat-like/Quinoprotein amine dehydrogenase"/>
    <property type="match status" value="1"/>
</dbReference>
<dbReference type="InterPro" id="IPR044230">
    <property type="entry name" value="GTF3C4"/>
</dbReference>
<organism evidence="2 3">
    <name type="scientific">Taxus chinensis</name>
    <name type="common">Chinese yew</name>
    <name type="synonym">Taxus wallichiana var. chinensis</name>
    <dbReference type="NCBI Taxonomy" id="29808"/>
    <lineage>
        <taxon>Eukaryota</taxon>
        <taxon>Viridiplantae</taxon>
        <taxon>Streptophyta</taxon>
        <taxon>Embryophyta</taxon>
        <taxon>Tracheophyta</taxon>
        <taxon>Spermatophyta</taxon>
        <taxon>Pinopsida</taxon>
        <taxon>Pinidae</taxon>
        <taxon>Conifers II</taxon>
        <taxon>Cupressales</taxon>
        <taxon>Taxaceae</taxon>
        <taxon>Taxus</taxon>
    </lineage>
</organism>
<dbReference type="OMA" id="PCYPNSV"/>
<dbReference type="AlphaFoldDB" id="A0AA38FN55"/>
<reference evidence="2 3" key="1">
    <citation type="journal article" date="2021" name="Nat. Plants">
        <title>The Taxus genome provides insights into paclitaxel biosynthesis.</title>
        <authorList>
            <person name="Xiong X."/>
            <person name="Gou J."/>
            <person name="Liao Q."/>
            <person name="Li Y."/>
            <person name="Zhou Q."/>
            <person name="Bi G."/>
            <person name="Li C."/>
            <person name="Du R."/>
            <person name="Wang X."/>
            <person name="Sun T."/>
            <person name="Guo L."/>
            <person name="Liang H."/>
            <person name="Lu P."/>
            <person name="Wu Y."/>
            <person name="Zhang Z."/>
            <person name="Ro D.K."/>
            <person name="Shang Y."/>
            <person name="Huang S."/>
            <person name="Yan J."/>
        </authorList>
    </citation>
    <scope>NUCLEOTIDE SEQUENCE [LARGE SCALE GENOMIC DNA]</scope>
    <source>
        <strain evidence="2">Ta-2019</strain>
    </source>
</reference>
<evidence type="ECO:0000313" key="2">
    <source>
        <dbReference type="EMBL" id="KAH9306791.1"/>
    </source>
</evidence>
<evidence type="ECO:0000313" key="3">
    <source>
        <dbReference type="Proteomes" id="UP000824469"/>
    </source>
</evidence>
<gene>
    <name evidence="2" type="ORF">KI387_011195</name>
</gene>
<evidence type="ECO:0000259" key="1">
    <source>
        <dbReference type="Pfam" id="PF12657"/>
    </source>
</evidence>
<dbReference type="SUPFAM" id="SSF50969">
    <property type="entry name" value="YVTN repeat-like/Quinoprotein amine dehydrogenase"/>
    <property type="match status" value="1"/>
</dbReference>
<comment type="caution">
    <text evidence="2">The sequence shown here is derived from an EMBL/GenBank/DDBJ whole genome shotgun (WGS) entry which is preliminary data.</text>
</comment>
<dbReference type="PANTHER" id="PTHR15496">
    <property type="entry name" value="GENERAL TRANSCRIPTION FACTOR 3C POLYPEPTIDE 4 FAMILY"/>
    <property type="match status" value="1"/>
</dbReference>
<protein>
    <recommendedName>
        <fullName evidence="1">Transcription factor IIIC 90kDa subunit N-terminal domain-containing protein</fullName>
    </recommendedName>
</protein>
<keyword evidence="3" id="KW-1185">Reference proteome</keyword>
<feature type="domain" description="Transcription factor IIIC 90kDa subunit N-terminal" evidence="1">
    <location>
        <begin position="108"/>
        <end position="168"/>
    </location>
</feature>
<dbReference type="GO" id="GO:0000127">
    <property type="term" value="C:transcription factor TFIIIC complex"/>
    <property type="evidence" value="ECO:0007669"/>
    <property type="project" value="InterPro"/>
</dbReference>
<accession>A0AA38FN55</accession>
<feature type="non-terminal residue" evidence="2">
    <location>
        <position position="182"/>
    </location>
</feature>
<dbReference type="PANTHER" id="PTHR15496:SF2">
    <property type="entry name" value="GENERAL TRANSCRIPTION FACTOR 3C POLYPEPTIDE 4"/>
    <property type="match status" value="1"/>
</dbReference>
<dbReference type="Proteomes" id="UP000824469">
    <property type="component" value="Unassembled WGS sequence"/>
</dbReference>
<dbReference type="GO" id="GO:0004402">
    <property type="term" value="F:histone acetyltransferase activity"/>
    <property type="evidence" value="ECO:0007669"/>
    <property type="project" value="InterPro"/>
</dbReference>
<proteinExistence type="predicted"/>
<name>A0AA38FN55_TAXCH</name>